<organism evidence="1 2">
    <name type="scientific">Ignelater luminosus</name>
    <name type="common">Cucubano</name>
    <name type="synonym">Pyrophorus luminosus</name>
    <dbReference type="NCBI Taxonomy" id="2038154"/>
    <lineage>
        <taxon>Eukaryota</taxon>
        <taxon>Metazoa</taxon>
        <taxon>Ecdysozoa</taxon>
        <taxon>Arthropoda</taxon>
        <taxon>Hexapoda</taxon>
        <taxon>Insecta</taxon>
        <taxon>Pterygota</taxon>
        <taxon>Neoptera</taxon>
        <taxon>Endopterygota</taxon>
        <taxon>Coleoptera</taxon>
        <taxon>Polyphaga</taxon>
        <taxon>Elateriformia</taxon>
        <taxon>Elateroidea</taxon>
        <taxon>Elateridae</taxon>
        <taxon>Agrypninae</taxon>
        <taxon>Pyrophorini</taxon>
        <taxon>Ignelater</taxon>
    </lineage>
</organism>
<dbReference type="AlphaFoldDB" id="A0A8K0GAV7"/>
<protein>
    <submittedName>
        <fullName evidence="1">Uncharacterized protein</fullName>
    </submittedName>
</protein>
<accession>A0A8K0GAV7</accession>
<reference evidence="1" key="1">
    <citation type="submission" date="2019-08" db="EMBL/GenBank/DDBJ databases">
        <title>The genome of the North American firefly Photinus pyralis.</title>
        <authorList>
            <consortium name="Photinus pyralis genome working group"/>
            <person name="Fallon T.R."/>
            <person name="Sander Lower S.E."/>
            <person name="Weng J.-K."/>
        </authorList>
    </citation>
    <scope>NUCLEOTIDE SEQUENCE</scope>
    <source>
        <strain evidence="1">TRF0915ILg1</strain>
        <tissue evidence="1">Whole body</tissue>
    </source>
</reference>
<comment type="caution">
    <text evidence="1">The sequence shown here is derived from an EMBL/GenBank/DDBJ whole genome shotgun (WGS) entry which is preliminary data.</text>
</comment>
<evidence type="ECO:0000313" key="2">
    <source>
        <dbReference type="Proteomes" id="UP000801492"/>
    </source>
</evidence>
<feature type="non-terminal residue" evidence="1">
    <location>
        <position position="1"/>
    </location>
</feature>
<keyword evidence="2" id="KW-1185">Reference proteome</keyword>
<dbReference type="Proteomes" id="UP000801492">
    <property type="component" value="Unassembled WGS sequence"/>
</dbReference>
<sequence length="51" mass="5759">VITQAYKFASNEYRLFPLRLELNACQAVNKNIVGLKSLTYCGNFTGCPLFK</sequence>
<proteinExistence type="predicted"/>
<dbReference type="EMBL" id="VTPC01011071">
    <property type="protein sequence ID" value="KAF2892156.1"/>
    <property type="molecule type" value="Genomic_DNA"/>
</dbReference>
<name>A0A8K0GAV7_IGNLU</name>
<feature type="non-terminal residue" evidence="1">
    <location>
        <position position="51"/>
    </location>
</feature>
<dbReference type="OrthoDB" id="7925769at2759"/>
<gene>
    <name evidence="1" type="ORF">ILUMI_14017</name>
</gene>
<evidence type="ECO:0000313" key="1">
    <source>
        <dbReference type="EMBL" id="KAF2892156.1"/>
    </source>
</evidence>